<name>A0ABP8HF52_9BURK</name>
<keyword evidence="5" id="KW-1185">Reference proteome</keyword>
<feature type="domain" description="AMP-binding enzyme C-terminal" evidence="3">
    <location>
        <begin position="426"/>
        <end position="501"/>
    </location>
</feature>
<dbReference type="Gene3D" id="3.40.50.12780">
    <property type="entry name" value="N-terminal domain of ligase-like"/>
    <property type="match status" value="1"/>
</dbReference>
<organism evidence="4 5">
    <name type="scientific">Variovorax defluvii</name>
    <dbReference type="NCBI Taxonomy" id="913761"/>
    <lineage>
        <taxon>Bacteria</taxon>
        <taxon>Pseudomonadati</taxon>
        <taxon>Pseudomonadota</taxon>
        <taxon>Betaproteobacteria</taxon>
        <taxon>Burkholderiales</taxon>
        <taxon>Comamonadaceae</taxon>
        <taxon>Variovorax</taxon>
    </lineage>
</organism>
<dbReference type="InterPro" id="IPR020845">
    <property type="entry name" value="AMP-binding_CS"/>
</dbReference>
<dbReference type="InterPro" id="IPR042099">
    <property type="entry name" value="ANL_N_sf"/>
</dbReference>
<comment type="caution">
    <text evidence="4">The sequence shown here is derived from an EMBL/GenBank/DDBJ whole genome shotgun (WGS) entry which is preliminary data.</text>
</comment>
<evidence type="ECO:0000259" key="2">
    <source>
        <dbReference type="Pfam" id="PF00501"/>
    </source>
</evidence>
<protein>
    <submittedName>
        <fullName evidence="4">AMP-binding protein</fullName>
    </submittedName>
</protein>
<dbReference type="PANTHER" id="PTHR43767:SF7">
    <property type="entry name" value="MEDIUM_LONG-CHAIN-FATTY-ACID--COA LIGASE FADD8"/>
    <property type="match status" value="1"/>
</dbReference>
<dbReference type="Proteomes" id="UP001500975">
    <property type="component" value="Unassembled WGS sequence"/>
</dbReference>
<evidence type="ECO:0000259" key="3">
    <source>
        <dbReference type="Pfam" id="PF13193"/>
    </source>
</evidence>
<dbReference type="InterPro" id="IPR025110">
    <property type="entry name" value="AMP-bd_C"/>
</dbReference>
<dbReference type="InterPro" id="IPR000873">
    <property type="entry name" value="AMP-dep_synth/lig_dom"/>
</dbReference>
<dbReference type="InterPro" id="IPR045851">
    <property type="entry name" value="AMP-bd_C_sf"/>
</dbReference>
<dbReference type="PANTHER" id="PTHR43767">
    <property type="entry name" value="LONG-CHAIN-FATTY-ACID--COA LIGASE"/>
    <property type="match status" value="1"/>
</dbReference>
<evidence type="ECO:0000256" key="1">
    <source>
        <dbReference type="SAM" id="MobiDB-lite"/>
    </source>
</evidence>
<dbReference type="PROSITE" id="PS00455">
    <property type="entry name" value="AMP_BINDING"/>
    <property type="match status" value="1"/>
</dbReference>
<dbReference type="InterPro" id="IPR050237">
    <property type="entry name" value="ATP-dep_AMP-bd_enzyme"/>
</dbReference>
<reference evidence="5" key="1">
    <citation type="journal article" date="2019" name="Int. J. Syst. Evol. Microbiol.">
        <title>The Global Catalogue of Microorganisms (GCM) 10K type strain sequencing project: providing services to taxonomists for standard genome sequencing and annotation.</title>
        <authorList>
            <consortium name="The Broad Institute Genomics Platform"/>
            <consortium name="The Broad Institute Genome Sequencing Center for Infectious Disease"/>
            <person name="Wu L."/>
            <person name="Ma J."/>
        </authorList>
    </citation>
    <scope>NUCLEOTIDE SEQUENCE [LARGE SCALE GENOMIC DNA]</scope>
    <source>
        <strain evidence="5">JCM 17804</strain>
    </source>
</reference>
<feature type="region of interest" description="Disordered" evidence="1">
    <location>
        <begin position="154"/>
        <end position="175"/>
    </location>
</feature>
<accession>A0ABP8HF52</accession>
<sequence length="519" mass="56896">MAMLFIDYFDKGAAAFPDRHFVHDGENGWTYRDMKALTHRIANGLVASGLGPDAAVATYAPNHPMGLACQYGILRAGMVWLPVNARNSVHENIEVLRLLEARFLFFHSSIAADVPGILEAVPSIRGCVCIDAPAAGAASLNDWVEDHGTDRPYFAKTPQDVASMPTTSGTTGRPKGVMLTHENWEAMVAAYQIVMRLEEPPVHIVAAPLTHAAGYLSATMLSVGGTNVILPRPDPLLIMEAIDRHRGTALFLPPTVIYSMLAHPRLRDFDYSSLRFFLYGGAPMSVQKLREAIDVFGPVMAQTYGQTEAPMTATLFTPRDHVQALADPALAKRLWSAGREGPLVRTEIMDDDGNLLPAGERGEVVCRGSVVMKGYYRNEQATADVSTAGWHRTGDIGVKDEDGFVYIVDRKKDMIITGGFNVYPTEVEQVLWTHAAVQDCAVVGAPDEKWGEAVTAVIEVKPGMQADEAELIALCKERLGSVKAPKRIEVWPALPRSAVGKVLKREIRRKFWEGRERVI</sequence>
<feature type="domain" description="AMP-dependent synthetase/ligase" evidence="2">
    <location>
        <begin position="9"/>
        <end position="376"/>
    </location>
</feature>
<dbReference type="Pfam" id="PF00501">
    <property type="entry name" value="AMP-binding"/>
    <property type="match status" value="1"/>
</dbReference>
<dbReference type="Gene3D" id="3.30.300.30">
    <property type="match status" value="1"/>
</dbReference>
<dbReference type="Pfam" id="PF13193">
    <property type="entry name" value="AMP-binding_C"/>
    <property type="match status" value="1"/>
</dbReference>
<evidence type="ECO:0000313" key="5">
    <source>
        <dbReference type="Proteomes" id="UP001500975"/>
    </source>
</evidence>
<proteinExistence type="predicted"/>
<dbReference type="SUPFAM" id="SSF56801">
    <property type="entry name" value="Acetyl-CoA synthetase-like"/>
    <property type="match status" value="1"/>
</dbReference>
<evidence type="ECO:0000313" key="4">
    <source>
        <dbReference type="EMBL" id="GAA4338319.1"/>
    </source>
</evidence>
<dbReference type="EMBL" id="BAABGJ010000013">
    <property type="protein sequence ID" value="GAA4338319.1"/>
    <property type="molecule type" value="Genomic_DNA"/>
</dbReference>
<gene>
    <name evidence="4" type="ORF">GCM10023165_16910</name>
</gene>